<protein>
    <submittedName>
        <fullName evidence="2">Uncharacterized protein</fullName>
    </submittedName>
</protein>
<accession>A0A183NJC3</accession>
<keyword evidence="3" id="KW-1185">Reference proteome</keyword>
<organism evidence="2 3">
    <name type="scientific">Schistosoma mattheei</name>
    <dbReference type="NCBI Taxonomy" id="31246"/>
    <lineage>
        <taxon>Eukaryota</taxon>
        <taxon>Metazoa</taxon>
        <taxon>Spiralia</taxon>
        <taxon>Lophotrochozoa</taxon>
        <taxon>Platyhelminthes</taxon>
        <taxon>Trematoda</taxon>
        <taxon>Digenea</taxon>
        <taxon>Strigeidida</taxon>
        <taxon>Schistosomatoidea</taxon>
        <taxon>Schistosomatidae</taxon>
        <taxon>Schistosoma</taxon>
    </lineage>
</organism>
<feature type="compositionally biased region" description="Basic residues" evidence="1">
    <location>
        <begin position="273"/>
        <end position="286"/>
    </location>
</feature>
<feature type="region of interest" description="Disordered" evidence="1">
    <location>
        <begin position="207"/>
        <end position="287"/>
    </location>
</feature>
<gene>
    <name evidence="2" type="ORF">SMTD_LOCUS2209</name>
</gene>
<name>A0A183NJC3_9TREM</name>
<dbReference type="EMBL" id="UZAL01002885">
    <property type="protein sequence ID" value="VDO85120.1"/>
    <property type="molecule type" value="Genomic_DNA"/>
</dbReference>
<dbReference type="AlphaFoldDB" id="A0A183NJC3"/>
<sequence>MLIICTHFFFNSNYSNQQNGQVVLHISVYKTSDNEILAQTTTTTDNSSSCCDDDDNYNTKYMNLSETNKLNTDKSYSPYAYHYLRLPCDSYISKIHNDLHRITGIPITNQLWSIKSKHNRNDNNKKSNLLFSEQTPSNEVLDSLVNELNRHYPQQLNKQSFKTQSILSKHSNVAEQKSSHDNVTLADCGLKSGDVCDLCLTASNPLNHHKNPSKAQLSHNAVDTHSESLQQRAKKSYSHSLDDNIPSGSSTTTTTTTAATDVLITETSSTRNKSNRKISSSKKPNHRNVSPEIVSFFSCFLFSTY</sequence>
<evidence type="ECO:0000313" key="3">
    <source>
        <dbReference type="Proteomes" id="UP000269396"/>
    </source>
</evidence>
<reference evidence="2 3" key="1">
    <citation type="submission" date="2018-11" db="EMBL/GenBank/DDBJ databases">
        <authorList>
            <consortium name="Pathogen Informatics"/>
        </authorList>
    </citation>
    <scope>NUCLEOTIDE SEQUENCE [LARGE SCALE GENOMIC DNA]</scope>
    <source>
        <strain>Denwood</strain>
        <strain evidence="3">Zambia</strain>
    </source>
</reference>
<proteinExistence type="predicted"/>
<dbReference type="Proteomes" id="UP000269396">
    <property type="component" value="Unassembled WGS sequence"/>
</dbReference>
<feature type="compositionally biased region" description="Low complexity" evidence="1">
    <location>
        <begin position="251"/>
        <end position="260"/>
    </location>
</feature>
<dbReference type="STRING" id="31246.A0A183NJC3"/>
<feature type="compositionally biased region" description="Polar residues" evidence="1">
    <location>
        <begin position="213"/>
        <end position="231"/>
    </location>
</feature>
<evidence type="ECO:0000256" key="1">
    <source>
        <dbReference type="SAM" id="MobiDB-lite"/>
    </source>
</evidence>
<evidence type="ECO:0000313" key="2">
    <source>
        <dbReference type="EMBL" id="VDO85120.1"/>
    </source>
</evidence>